<dbReference type="EC" id="2.7.1.237" evidence="6"/>
<dbReference type="EMBL" id="CP091871">
    <property type="protein sequence ID" value="WEU39717.1"/>
    <property type="molecule type" value="Genomic_DNA"/>
</dbReference>
<dbReference type="PANTHER" id="PTHR40732">
    <property type="entry name" value="UPF0218 PROTEIN TK1697"/>
    <property type="match status" value="1"/>
</dbReference>
<evidence type="ECO:0000256" key="4">
    <source>
        <dbReference type="ARBA" id="ARBA00022993"/>
    </source>
</evidence>
<organism evidence="7 8">
    <name type="scientific">Odinarchaeota yellowstonii (strain LCB_4)</name>
    <dbReference type="NCBI Taxonomy" id="1841599"/>
    <lineage>
        <taxon>Archaea</taxon>
        <taxon>Promethearchaeati</taxon>
        <taxon>Candidatus Odinarchaeota</taxon>
        <taxon>Candidatus Odinarchaeia</taxon>
        <taxon>Candidatus Odinarchaeales</taxon>
        <taxon>Candidatus Odinarchaeaceae</taxon>
        <taxon>Candidatus Odinarchaeum</taxon>
    </lineage>
</organism>
<feature type="binding site" evidence="6">
    <location>
        <position position="51"/>
    </location>
    <ligand>
        <name>GTP</name>
        <dbReference type="ChEBI" id="CHEBI:37565"/>
    </ligand>
</feature>
<accession>A0AAF0IB87</accession>
<dbReference type="PIRSF" id="PIRSF006533">
    <property type="entry name" value="UCP006533"/>
    <property type="match status" value="1"/>
</dbReference>
<evidence type="ECO:0000256" key="6">
    <source>
        <dbReference type="HAMAP-Rule" id="MF_00590"/>
    </source>
</evidence>
<gene>
    <name evidence="7" type="ORF">OdinLCB4_004330</name>
</gene>
<dbReference type="Proteomes" id="UP000186851">
    <property type="component" value="Chromosome"/>
</dbReference>
<keyword evidence="5 6" id="KW-0342">GTP-binding</keyword>
<dbReference type="InterPro" id="IPR007164">
    <property type="entry name" value="GTP-dep_dephospho-CoA_kin"/>
</dbReference>
<feature type="binding site" evidence="6">
    <location>
        <position position="52"/>
    </location>
    <ligand>
        <name>GTP</name>
        <dbReference type="ChEBI" id="CHEBI:37565"/>
    </ligand>
</feature>
<feature type="binding site" evidence="6">
    <location>
        <position position="122"/>
    </location>
    <ligand>
        <name>GTP</name>
        <dbReference type="ChEBI" id="CHEBI:37565"/>
    </ligand>
</feature>
<keyword evidence="4 6" id="KW-0173">Coenzyme A biosynthesis</keyword>
<reference evidence="7" key="2">
    <citation type="journal article" date="2022" name="Nat. Microbiol.">
        <title>A closed Candidatus Odinarchaeum chromosome exposes Asgard archaeal viruses.</title>
        <authorList>
            <person name="Tamarit D."/>
            <person name="Caceres E.F."/>
            <person name="Krupovic M."/>
            <person name="Nijland R."/>
            <person name="Eme L."/>
            <person name="Robinson N.P."/>
            <person name="Ettema T.J.G."/>
        </authorList>
    </citation>
    <scope>NUCLEOTIDE SEQUENCE</scope>
    <source>
        <strain evidence="7">LCB_4</strain>
    </source>
</reference>
<keyword evidence="2 6" id="KW-0547">Nucleotide-binding</keyword>
<sequence>MKTLKITPHLRDYLKKPLGKLIRLKNVNQIKKLLNELDKYQPVKIISVGDVVTESLLKNRITPDLYIIDGKTLRNEFKSTLISECNLKIINKPGTINSTAWTVIKSCLEQTGKKGLLVEGEEDLLVLPSVILAPLGAVVLYGQPNEGVVIIKVDLETKTTVKKILDLMEETADE</sequence>
<comment type="similarity">
    <text evidence="6">Belongs to the GTP-dependent DPCK family.</text>
</comment>
<dbReference type="Pfam" id="PF04019">
    <property type="entry name" value="DUF359"/>
    <property type="match status" value="1"/>
</dbReference>
<dbReference type="GO" id="GO:0015937">
    <property type="term" value="P:coenzyme A biosynthetic process"/>
    <property type="evidence" value="ECO:0007669"/>
    <property type="project" value="UniProtKB-UniRule"/>
</dbReference>
<evidence type="ECO:0000313" key="8">
    <source>
        <dbReference type="Proteomes" id="UP000186851"/>
    </source>
</evidence>
<dbReference type="AlphaFoldDB" id="A0AAF0IB87"/>
<evidence type="ECO:0000256" key="2">
    <source>
        <dbReference type="ARBA" id="ARBA00022741"/>
    </source>
</evidence>
<evidence type="ECO:0000256" key="3">
    <source>
        <dbReference type="ARBA" id="ARBA00022777"/>
    </source>
</evidence>
<proteinExistence type="inferred from homology"/>
<evidence type="ECO:0000256" key="5">
    <source>
        <dbReference type="ARBA" id="ARBA00023134"/>
    </source>
</evidence>
<comment type="function">
    <text evidence="6">Catalyzes the GTP-dependent phosphorylation of the 3'-hydroxyl group of dephosphocoenzyme A to form coenzyme A (CoA).</text>
</comment>
<reference evidence="7" key="1">
    <citation type="journal article" date="2017" name="Nature">
        <title>Asgard archaea illuminate the origin of eukaryotic cellular complexity.</title>
        <authorList>
            <person name="Zaremba-Niedzwiedzka K."/>
            <person name="Caceres E.F."/>
            <person name="Saw J.H."/>
            <person name="Backstrom D."/>
            <person name="Juzokaite L."/>
            <person name="Vancaester E."/>
            <person name="Seitz K.W."/>
            <person name="Anantharaman K."/>
            <person name="Starnawski P."/>
            <person name="Kjeldsen K.U."/>
            <person name="Scott M.B."/>
            <person name="Nunoura T."/>
            <person name="Banfield J.F."/>
            <person name="Schramm A."/>
            <person name="Baker B.J."/>
            <person name="Spang A."/>
            <person name="Ettema T.J.G."/>
        </authorList>
    </citation>
    <scope>NUCLEOTIDE SEQUENCE</scope>
    <source>
        <strain evidence="7">LCB_4</strain>
    </source>
</reference>
<evidence type="ECO:0000256" key="1">
    <source>
        <dbReference type="ARBA" id="ARBA00022679"/>
    </source>
</evidence>
<dbReference type="GO" id="GO:0005525">
    <property type="term" value="F:GTP binding"/>
    <property type="evidence" value="ECO:0007669"/>
    <property type="project" value="UniProtKB-UniRule"/>
</dbReference>
<dbReference type="GO" id="GO:0016301">
    <property type="term" value="F:kinase activity"/>
    <property type="evidence" value="ECO:0007669"/>
    <property type="project" value="UniProtKB-UniRule"/>
</dbReference>
<feature type="binding site" evidence="6">
    <location>
        <position position="50"/>
    </location>
    <ligand>
        <name>GTP</name>
        <dbReference type="ChEBI" id="CHEBI:37565"/>
    </ligand>
</feature>
<keyword evidence="3 6" id="KW-0418">Kinase</keyword>
<evidence type="ECO:0000313" key="7">
    <source>
        <dbReference type="EMBL" id="WEU39717.1"/>
    </source>
</evidence>
<dbReference type="HAMAP" id="MF_00590">
    <property type="entry name" value="Dephospho_CoA_kinase_GTP_dep"/>
    <property type="match status" value="1"/>
</dbReference>
<name>A0AAF0IB87_ODILC</name>
<keyword evidence="1 6" id="KW-0808">Transferase</keyword>
<comment type="catalytic activity">
    <reaction evidence="6">
        <text>3'-dephospho-CoA + GTP = GDP + CoA + H(+)</text>
        <dbReference type="Rhea" id="RHEA:61156"/>
        <dbReference type="ChEBI" id="CHEBI:15378"/>
        <dbReference type="ChEBI" id="CHEBI:37565"/>
        <dbReference type="ChEBI" id="CHEBI:57287"/>
        <dbReference type="ChEBI" id="CHEBI:57328"/>
        <dbReference type="ChEBI" id="CHEBI:58189"/>
        <dbReference type="EC" id="2.7.1.237"/>
    </reaction>
</comment>
<protein>
    <recommendedName>
        <fullName evidence="6">GTP-dependent dephospho-CoA kinase</fullName>
        <ecNumber evidence="6">2.7.1.237</ecNumber>
    </recommendedName>
    <alternativeName>
        <fullName evidence="6">Dephospho-coenzyme A kinase</fullName>
        <shortName evidence="6">DPCK</shortName>
    </alternativeName>
</protein>
<dbReference type="PANTHER" id="PTHR40732:SF1">
    <property type="entry name" value="GTP-DEPENDENT DEPHOSPHO-COA KINASE"/>
    <property type="match status" value="1"/>
</dbReference>
<comment type="caution">
    <text evidence="6">Lacks conserved residue(s) required for the propagation of feature annotation.</text>
</comment>
<comment type="pathway">
    <text evidence="6">Cofactor biosynthesis; coenzyme A biosynthesis.</text>
</comment>
<feature type="binding site" evidence="6">
    <location>
        <position position="69"/>
    </location>
    <ligand>
        <name>GTP</name>
        <dbReference type="ChEBI" id="CHEBI:37565"/>
    </ligand>
</feature>
<feature type="binding site" evidence="6">
    <location>
        <position position="71"/>
    </location>
    <ligand>
        <name>GTP</name>
        <dbReference type="ChEBI" id="CHEBI:37565"/>
    </ligand>
</feature>
<dbReference type="KEGG" id="oyw:OdinLCB4_004330"/>